<dbReference type="PANTHER" id="PTHR36091">
    <property type="entry name" value="ALTERED INHERITANCE OF MITOCHONDRIA PROTEIN 9, MITOCHONDRIAL"/>
    <property type="match status" value="1"/>
</dbReference>
<dbReference type="Proteomes" id="UP000193240">
    <property type="component" value="Unassembled WGS sequence"/>
</dbReference>
<evidence type="ECO:0000313" key="2">
    <source>
        <dbReference type="Proteomes" id="UP000193240"/>
    </source>
</evidence>
<dbReference type="EMBL" id="KZ107862">
    <property type="protein sequence ID" value="OSS43710.1"/>
    <property type="molecule type" value="Genomic_DNA"/>
</dbReference>
<protein>
    <submittedName>
        <fullName evidence="1">Uncharacterized protein</fullName>
    </submittedName>
</protein>
<accession>A0A1Y2LIZ4</accession>
<evidence type="ECO:0000313" key="1">
    <source>
        <dbReference type="EMBL" id="OSS43710.1"/>
    </source>
</evidence>
<dbReference type="InterPro" id="IPR051035">
    <property type="entry name" value="Mito_inheritance_9"/>
</dbReference>
<sequence>MPSYFRELFLRSAEVSEEGEIPLRGCLIDLSEKWSELGFKAQCPVSFTEDELKRHEQQLQEWNNYHNVQRLARKILGTDFEGWIPPIMDFAAKQQENEELLQEFMRRSQEYNKLPEEIREIWPYRERKGT</sequence>
<organism evidence="1 2">
    <name type="scientific">Epicoccum nigrum</name>
    <name type="common">Soil fungus</name>
    <name type="synonym">Epicoccum purpurascens</name>
    <dbReference type="NCBI Taxonomy" id="105696"/>
    <lineage>
        <taxon>Eukaryota</taxon>
        <taxon>Fungi</taxon>
        <taxon>Dikarya</taxon>
        <taxon>Ascomycota</taxon>
        <taxon>Pezizomycotina</taxon>
        <taxon>Dothideomycetes</taxon>
        <taxon>Pleosporomycetidae</taxon>
        <taxon>Pleosporales</taxon>
        <taxon>Pleosporineae</taxon>
        <taxon>Didymellaceae</taxon>
        <taxon>Epicoccum</taxon>
    </lineage>
</organism>
<proteinExistence type="predicted"/>
<dbReference type="AlphaFoldDB" id="A0A1Y2LIZ4"/>
<gene>
    <name evidence="1" type="ORF">B5807_11496</name>
</gene>
<dbReference type="STRING" id="105696.A0A1Y2LIZ4"/>
<reference evidence="1 2" key="1">
    <citation type="journal article" date="2017" name="Genome Announc.">
        <title>Genome sequence of the saprophytic ascomycete Epicoccum nigrum ICMP 19927 strain isolated from New Zealand.</title>
        <authorList>
            <person name="Fokin M."/>
            <person name="Fleetwood D."/>
            <person name="Weir B.S."/>
            <person name="Villas-Boas S.G."/>
        </authorList>
    </citation>
    <scope>NUCLEOTIDE SEQUENCE [LARGE SCALE GENOMIC DNA]</scope>
    <source>
        <strain evidence="1 2">ICMP 19927</strain>
    </source>
</reference>
<dbReference type="InParanoid" id="A0A1Y2LIZ4"/>
<dbReference type="PANTHER" id="PTHR36091:SF1">
    <property type="entry name" value="ALTERED INHERITANCE OF MITOCHONDRIA PROTEIN 9, MITOCHONDRIAL"/>
    <property type="match status" value="1"/>
</dbReference>
<dbReference type="OMA" id="GWIPPIM"/>
<keyword evidence="2" id="KW-1185">Reference proteome</keyword>
<name>A0A1Y2LIZ4_EPING</name>
<dbReference type="GO" id="GO:0005739">
    <property type="term" value="C:mitochondrion"/>
    <property type="evidence" value="ECO:0007669"/>
    <property type="project" value="TreeGrafter"/>
</dbReference>